<dbReference type="Proteomes" id="UP000234198">
    <property type="component" value="Unassembled WGS sequence"/>
</dbReference>
<reference evidence="2 3" key="1">
    <citation type="submission" date="2017-12" db="EMBL/GenBank/DDBJ databases">
        <title>Phylogenetic diversity of female urinary microbiome.</title>
        <authorList>
            <person name="Thomas-White K."/>
            <person name="Wolfe A.J."/>
        </authorList>
    </citation>
    <scope>NUCLEOTIDE SEQUENCE [LARGE SCALE GENOMIC DNA]</scope>
    <source>
        <strain evidence="2 3">UMB0018</strain>
    </source>
</reference>
<dbReference type="Pfam" id="PF06013">
    <property type="entry name" value="WXG100"/>
    <property type="match status" value="1"/>
</dbReference>
<organism evidence="2 3">
    <name type="scientific">Schaalia odontolytica</name>
    <dbReference type="NCBI Taxonomy" id="1660"/>
    <lineage>
        <taxon>Bacteria</taxon>
        <taxon>Bacillati</taxon>
        <taxon>Actinomycetota</taxon>
        <taxon>Actinomycetes</taxon>
        <taxon>Actinomycetales</taxon>
        <taxon>Actinomycetaceae</taxon>
        <taxon>Schaalia</taxon>
    </lineage>
</organism>
<keyword evidence="1" id="KW-0175">Coiled coil</keyword>
<evidence type="ECO:0000256" key="1">
    <source>
        <dbReference type="SAM" id="Coils"/>
    </source>
</evidence>
<evidence type="ECO:0000313" key="3">
    <source>
        <dbReference type="Proteomes" id="UP000234198"/>
    </source>
</evidence>
<protein>
    <submittedName>
        <fullName evidence="2">DUF3232 domain-containing protein</fullName>
    </submittedName>
</protein>
<sequence length="96" mass="10889">MPDLYVDEGELQSLSSTLSQRVDHMEAIIDTIPQAQNYLASTWEGEAARAALNRMRMDEEALRDTAEALSRARQLLDEAIQTYEETEQNVSSLWSL</sequence>
<dbReference type="RefSeq" id="WP_007588927.1">
    <property type="nucleotide sequence ID" value="NZ_PKKM01000002.1"/>
</dbReference>
<comment type="caution">
    <text evidence="2">The sequence shown here is derived from an EMBL/GenBank/DDBJ whole genome shotgun (WGS) entry which is preliminary data.</text>
</comment>
<accession>A0A2I1I2D2</accession>
<dbReference type="EMBL" id="PKKM01000002">
    <property type="protein sequence ID" value="PKY65285.1"/>
    <property type="molecule type" value="Genomic_DNA"/>
</dbReference>
<dbReference type="AlphaFoldDB" id="A0A2I1I2D2"/>
<proteinExistence type="predicted"/>
<dbReference type="InterPro" id="IPR010310">
    <property type="entry name" value="T7SS_ESAT-6-like"/>
</dbReference>
<dbReference type="InterPro" id="IPR036689">
    <property type="entry name" value="ESAT-6-like_sf"/>
</dbReference>
<name>A0A2I1I2D2_9ACTO</name>
<feature type="coiled-coil region" evidence="1">
    <location>
        <begin position="62"/>
        <end position="89"/>
    </location>
</feature>
<dbReference type="SUPFAM" id="SSF140453">
    <property type="entry name" value="EsxAB dimer-like"/>
    <property type="match status" value="1"/>
</dbReference>
<evidence type="ECO:0000313" key="2">
    <source>
        <dbReference type="EMBL" id="PKY65285.1"/>
    </source>
</evidence>
<gene>
    <name evidence="2" type="ORF">CYJ22_02065</name>
</gene>
<dbReference type="Gene3D" id="1.10.287.1060">
    <property type="entry name" value="ESAT-6-like"/>
    <property type="match status" value="1"/>
</dbReference>